<dbReference type="Proteomes" id="UP000077013">
    <property type="component" value="Unassembled WGS sequence"/>
</dbReference>
<sequence length="269" mass="29789">MKLLVWLLLVAVTSVYASPNVTVYFETTADGYDVFADNTEGCPVTVQLDLTLENLESEKGDHAIIIVPAKAEYFQINTLKIISKLQAHQFSHIVTSYFGDSNKKEYDAVFEYALPFKKGGSYKLLQPTNTNTGQEKEFAINFEMPLGTVITAVRGGLVIEVVAENEKGCREEDCNDVKNYILVYHIDGTFAEYSSLKKEGILVAKGDPVKIGQPVGLSDVAGRANRPKLHLEIFLADVSKRKILKTNFLLGNGSDYGILLEGATYTRNY</sequence>
<comment type="caution">
    <text evidence="3">The sequence shown here is derived from an EMBL/GenBank/DDBJ whole genome shotgun (WGS) entry which is preliminary data.</text>
</comment>
<keyword evidence="4" id="KW-1185">Reference proteome</keyword>
<evidence type="ECO:0000313" key="4">
    <source>
        <dbReference type="Proteomes" id="UP000077013"/>
    </source>
</evidence>
<organism evidence="3 4">
    <name type="scientific">Cochleicola gelatinilyticus</name>
    <dbReference type="NCBI Taxonomy" id="1763537"/>
    <lineage>
        <taxon>Bacteria</taxon>
        <taxon>Pseudomonadati</taxon>
        <taxon>Bacteroidota</taxon>
        <taxon>Flavobacteriia</taxon>
        <taxon>Flavobacteriales</taxon>
        <taxon>Flavobacteriaceae</taxon>
        <taxon>Cochleicola</taxon>
    </lineage>
</organism>
<dbReference type="EMBL" id="LRXL01000052">
    <property type="protein sequence ID" value="OAB75991.1"/>
    <property type="molecule type" value="Genomic_DNA"/>
</dbReference>
<dbReference type="SUPFAM" id="SSF51261">
    <property type="entry name" value="Duplicated hybrid motif"/>
    <property type="match status" value="1"/>
</dbReference>
<dbReference type="PANTHER" id="PTHR21666:SF270">
    <property type="entry name" value="MUREIN HYDROLASE ACTIVATOR ENVC"/>
    <property type="match status" value="1"/>
</dbReference>
<dbReference type="GO" id="GO:0004222">
    <property type="term" value="F:metalloendopeptidase activity"/>
    <property type="evidence" value="ECO:0007669"/>
    <property type="project" value="TreeGrafter"/>
</dbReference>
<accession>A0A167EXZ9</accession>
<reference evidence="3 4" key="1">
    <citation type="submission" date="2016-02" db="EMBL/GenBank/DDBJ databases">
        <title>Ulvibacter sp. LPB0005, isolated from Thais luteostoma.</title>
        <authorList>
            <person name="Shin S.-K."/>
            <person name="Yi H."/>
        </authorList>
    </citation>
    <scope>NUCLEOTIDE SEQUENCE [LARGE SCALE GENOMIC DNA]</scope>
    <source>
        <strain evidence="3 4">LPB0005</strain>
    </source>
</reference>
<evidence type="ECO:0000256" key="1">
    <source>
        <dbReference type="SAM" id="SignalP"/>
    </source>
</evidence>
<name>A0A167EXZ9_9FLAO</name>
<feature type="domain" description="M23ase beta-sheet core" evidence="2">
    <location>
        <begin position="139"/>
        <end position="234"/>
    </location>
</feature>
<dbReference type="PANTHER" id="PTHR21666">
    <property type="entry name" value="PEPTIDASE-RELATED"/>
    <property type="match status" value="1"/>
</dbReference>
<dbReference type="AlphaFoldDB" id="A0A167EXZ9"/>
<dbReference type="InterPro" id="IPR016047">
    <property type="entry name" value="M23ase_b-sheet_dom"/>
</dbReference>
<dbReference type="CDD" id="cd12797">
    <property type="entry name" value="M23_peptidase"/>
    <property type="match status" value="1"/>
</dbReference>
<dbReference type="STRING" id="1763537.ULVI_13070"/>
<proteinExistence type="predicted"/>
<dbReference type="Pfam" id="PF01551">
    <property type="entry name" value="Peptidase_M23"/>
    <property type="match status" value="1"/>
</dbReference>
<dbReference type="OrthoDB" id="9809488at2"/>
<dbReference type="InterPro" id="IPR050570">
    <property type="entry name" value="Cell_wall_metabolism_enzyme"/>
</dbReference>
<dbReference type="RefSeq" id="WP_068593247.1">
    <property type="nucleotide sequence ID" value="NZ_LRXL01000052.1"/>
</dbReference>
<dbReference type="Gene3D" id="2.70.70.10">
    <property type="entry name" value="Glucose Permease (Domain IIA)"/>
    <property type="match status" value="1"/>
</dbReference>
<dbReference type="InterPro" id="IPR011055">
    <property type="entry name" value="Dup_hybrid_motif"/>
</dbReference>
<protein>
    <recommendedName>
        <fullName evidence="2">M23ase beta-sheet core domain-containing protein</fullName>
    </recommendedName>
</protein>
<gene>
    <name evidence="3" type="ORF">ULVI_13070</name>
</gene>
<keyword evidence="1" id="KW-0732">Signal</keyword>
<feature type="signal peptide" evidence="1">
    <location>
        <begin position="1"/>
        <end position="17"/>
    </location>
</feature>
<evidence type="ECO:0000259" key="2">
    <source>
        <dbReference type="Pfam" id="PF01551"/>
    </source>
</evidence>
<feature type="chain" id="PRO_5007886007" description="M23ase beta-sheet core domain-containing protein" evidence="1">
    <location>
        <begin position="18"/>
        <end position="269"/>
    </location>
</feature>
<evidence type="ECO:0000313" key="3">
    <source>
        <dbReference type="EMBL" id="OAB75991.1"/>
    </source>
</evidence>